<evidence type="ECO:0000259" key="9">
    <source>
        <dbReference type="Pfam" id="PF04575"/>
    </source>
</evidence>
<keyword evidence="2" id="KW-1134">Transmembrane beta strand</keyword>
<evidence type="ECO:0000256" key="3">
    <source>
        <dbReference type="ARBA" id="ARBA00022692"/>
    </source>
</evidence>
<dbReference type="Pfam" id="PF24575">
    <property type="entry name" value="TPR_Slam"/>
    <property type="match status" value="1"/>
</dbReference>
<evidence type="ECO:0000259" key="10">
    <source>
        <dbReference type="Pfam" id="PF24575"/>
    </source>
</evidence>
<comment type="similarity">
    <text evidence="7">Belongs to the Slam family.</text>
</comment>
<gene>
    <name evidence="11" type="ORF">CLV83_3942</name>
</gene>
<sequence length="500" mass="57646">MINMLPVSICRSLKSAALAALIAVCPLTPVWADDLDTQLRLNQSIERQNRESERALLADEDYLPGKRPQLVIDGKRYSVGKNANDLGRAIYLSLQHKQWSTVLAFLQEYETLPNADPLLLAYARGALARIRGAMEESEQQYRRLLELNPGFLPARLELARVLFENHKDAEAETLFKQIELSLDPLDRRQDGVRSTVGHFRAALAQRRAWNGSIAFGPTWNDNLNQSSESRTCLLSYAGQCFYERRIPDAVSSTGLDYEATLNKQMPLSGHHGVYFRSLLYGQSYEETPDYDESTLTAEFGYRYQDLDDQIRLAPSFEFSRYANDSLYGAWGLHAEWMRHLSPTQFFKLEGEYQYLDYRSERYRHYNGPSYSANATYWHQLPDNWVLFAGVDWLYRQASESIYAYRQPGLRVGASKQFDAGIDATLLVSRRQREYASYSPILGEKRSDTEQNYTLILKAPRLELAGFYPSLNLTHRSNDSNVDWLYNYDQNRVSLKLEKRF</sequence>
<keyword evidence="3" id="KW-0812">Transmembrane</keyword>
<dbReference type="Pfam" id="PF04575">
    <property type="entry name" value="SlipAM"/>
    <property type="match status" value="1"/>
</dbReference>
<organism evidence="11 12">
    <name type="scientific">Marinobacterium mangrovicola</name>
    <dbReference type="NCBI Taxonomy" id="1476959"/>
    <lineage>
        <taxon>Bacteria</taxon>
        <taxon>Pseudomonadati</taxon>
        <taxon>Pseudomonadota</taxon>
        <taxon>Gammaproteobacteria</taxon>
        <taxon>Oceanospirillales</taxon>
        <taxon>Oceanospirillaceae</taxon>
        <taxon>Marinobacterium</taxon>
    </lineage>
</organism>
<keyword evidence="12" id="KW-1185">Reference proteome</keyword>
<feature type="domain" description="Surface lipoprotein assembly modifier C-terminal" evidence="9">
    <location>
        <begin position="209"/>
        <end position="500"/>
    </location>
</feature>
<keyword evidence="4 8" id="KW-0732">Signal</keyword>
<evidence type="ECO:0000313" key="11">
    <source>
        <dbReference type="EMBL" id="TCK03668.1"/>
    </source>
</evidence>
<evidence type="ECO:0000256" key="2">
    <source>
        <dbReference type="ARBA" id="ARBA00022452"/>
    </source>
</evidence>
<proteinExistence type="inferred from homology"/>
<dbReference type="GO" id="GO:0009279">
    <property type="term" value="C:cell outer membrane"/>
    <property type="evidence" value="ECO:0007669"/>
    <property type="project" value="UniProtKB-SubCell"/>
</dbReference>
<feature type="domain" description="Surface lipoprotein assembly modifier N-terminal TPR repeats region" evidence="10">
    <location>
        <begin position="80"/>
        <end position="175"/>
    </location>
</feature>
<dbReference type="InterPro" id="IPR007655">
    <property type="entry name" value="Slam_C"/>
</dbReference>
<dbReference type="InterPro" id="IPR011990">
    <property type="entry name" value="TPR-like_helical_dom_sf"/>
</dbReference>
<dbReference type="Proteomes" id="UP000294546">
    <property type="component" value="Unassembled WGS sequence"/>
</dbReference>
<dbReference type="InterPro" id="IPR057556">
    <property type="entry name" value="TPR_Slam"/>
</dbReference>
<keyword evidence="6" id="KW-0998">Cell outer membrane</keyword>
<protein>
    <submittedName>
        <fullName evidence="11">Uncharacterized protein DUF560</fullName>
    </submittedName>
</protein>
<evidence type="ECO:0000256" key="7">
    <source>
        <dbReference type="ARBA" id="ARBA00023609"/>
    </source>
</evidence>
<evidence type="ECO:0000256" key="8">
    <source>
        <dbReference type="SAM" id="SignalP"/>
    </source>
</evidence>
<reference evidence="11 12" key="1">
    <citation type="submission" date="2019-03" db="EMBL/GenBank/DDBJ databases">
        <title>Genomic Encyclopedia of Archaeal and Bacterial Type Strains, Phase II (KMG-II): from individual species to whole genera.</title>
        <authorList>
            <person name="Goeker M."/>
        </authorList>
    </citation>
    <scope>NUCLEOTIDE SEQUENCE [LARGE SCALE GENOMIC DNA]</scope>
    <source>
        <strain evidence="11 12">DSM 27697</strain>
    </source>
</reference>
<dbReference type="EMBL" id="SMFU01000012">
    <property type="protein sequence ID" value="TCK03668.1"/>
    <property type="molecule type" value="Genomic_DNA"/>
</dbReference>
<feature type="chain" id="PRO_5020789611" evidence="8">
    <location>
        <begin position="33"/>
        <end position="500"/>
    </location>
</feature>
<accession>A0A4R1G7V1</accession>
<dbReference type="AlphaFoldDB" id="A0A4R1G7V1"/>
<evidence type="ECO:0000256" key="1">
    <source>
        <dbReference type="ARBA" id="ARBA00004571"/>
    </source>
</evidence>
<evidence type="ECO:0000313" key="12">
    <source>
        <dbReference type="Proteomes" id="UP000294546"/>
    </source>
</evidence>
<feature type="signal peptide" evidence="8">
    <location>
        <begin position="1"/>
        <end position="32"/>
    </location>
</feature>
<comment type="caution">
    <text evidence="11">The sequence shown here is derived from an EMBL/GenBank/DDBJ whole genome shotgun (WGS) entry which is preliminary data.</text>
</comment>
<dbReference type="SUPFAM" id="SSF48452">
    <property type="entry name" value="TPR-like"/>
    <property type="match status" value="1"/>
</dbReference>
<evidence type="ECO:0000256" key="4">
    <source>
        <dbReference type="ARBA" id="ARBA00022729"/>
    </source>
</evidence>
<keyword evidence="5" id="KW-0472">Membrane</keyword>
<dbReference type="Gene3D" id="1.25.40.10">
    <property type="entry name" value="Tetratricopeptide repeat domain"/>
    <property type="match status" value="1"/>
</dbReference>
<name>A0A4R1G7V1_9GAMM</name>
<evidence type="ECO:0000256" key="6">
    <source>
        <dbReference type="ARBA" id="ARBA00023237"/>
    </source>
</evidence>
<comment type="subcellular location">
    <subcellularLocation>
        <location evidence="1">Cell outer membrane</location>
        <topology evidence="1">Multi-pass membrane protein</topology>
    </subcellularLocation>
</comment>
<evidence type="ECO:0000256" key="5">
    <source>
        <dbReference type="ARBA" id="ARBA00023136"/>
    </source>
</evidence>